<dbReference type="EMBL" id="KV440988">
    <property type="protein sequence ID" value="OAD70695.1"/>
    <property type="molecule type" value="Genomic_DNA"/>
</dbReference>
<keyword evidence="2" id="KW-1185">Reference proteome</keyword>
<accession>A0A162WSN3</accession>
<name>A0A162WSN3_PHYB8</name>
<dbReference type="VEuPathDB" id="FungiDB:PHYBLDRAFT_171441"/>
<proteinExistence type="predicted"/>
<dbReference type="AlphaFoldDB" id="A0A162WSN3"/>
<dbReference type="InterPro" id="IPR032675">
    <property type="entry name" value="LRR_dom_sf"/>
</dbReference>
<dbReference type="OrthoDB" id="2243238at2759"/>
<evidence type="ECO:0000313" key="2">
    <source>
        <dbReference type="Proteomes" id="UP000077315"/>
    </source>
</evidence>
<dbReference type="GeneID" id="28997505"/>
<dbReference type="Proteomes" id="UP000077315">
    <property type="component" value="Unassembled WGS sequence"/>
</dbReference>
<protein>
    <recommendedName>
        <fullName evidence="3">F-box domain-containing protein</fullName>
    </recommendedName>
</protein>
<organism evidence="1 2">
    <name type="scientific">Phycomyces blakesleeanus (strain ATCC 8743b / DSM 1359 / FGSC 10004 / NBRC 33097 / NRRL 1555)</name>
    <dbReference type="NCBI Taxonomy" id="763407"/>
    <lineage>
        <taxon>Eukaryota</taxon>
        <taxon>Fungi</taxon>
        <taxon>Fungi incertae sedis</taxon>
        <taxon>Mucoromycota</taxon>
        <taxon>Mucoromycotina</taxon>
        <taxon>Mucoromycetes</taxon>
        <taxon>Mucorales</taxon>
        <taxon>Phycomycetaceae</taxon>
        <taxon>Phycomyces</taxon>
    </lineage>
</organism>
<reference evidence="2" key="1">
    <citation type="submission" date="2015-06" db="EMBL/GenBank/DDBJ databases">
        <title>Expansion of signal transduction pathways in fungi by whole-genome duplication.</title>
        <authorList>
            <consortium name="DOE Joint Genome Institute"/>
            <person name="Corrochano L.M."/>
            <person name="Kuo A."/>
            <person name="Marcet-Houben M."/>
            <person name="Polaino S."/>
            <person name="Salamov A."/>
            <person name="Villalobos J.M."/>
            <person name="Alvarez M.I."/>
            <person name="Avalos J."/>
            <person name="Benito E.P."/>
            <person name="Benoit I."/>
            <person name="Burger G."/>
            <person name="Camino L.P."/>
            <person name="Canovas D."/>
            <person name="Cerda-Olmedo E."/>
            <person name="Cheng J.-F."/>
            <person name="Dominguez A."/>
            <person name="Elias M."/>
            <person name="Eslava A.P."/>
            <person name="Glaser F."/>
            <person name="Grimwood J."/>
            <person name="Gutierrez G."/>
            <person name="Heitman J."/>
            <person name="Henrissat B."/>
            <person name="Iturriaga E.A."/>
            <person name="Lang B.F."/>
            <person name="Lavin J.L."/>
            <person name="Lee S."/>
            <person name="Li W."/>
            <person name="Lindquist E."/>
            <person name="Lopez-Garcia S."/>
            <person name="Luque E.M."/>
            <person name="Marcos A.T."/>
            <person name="Martin J."/>
            <person name="McCluskey K."/>
            <person name="Medina H.R."/>
            <person name="Miralles-Duran A."/>
            <person name="Miyazaki A."/>
            <person name="Munoz-Torres E."/>
            <person name="Oguiza J.A."/>
            <person name="Ohm R."/>
            <person name="Olmedo M."/>
            <person name="Orejas M."/>
            <person name="Ortiz-Castellanos L."/>
            <person name="Pisabarro A.G."/>
            <person name="Rodriguez-Romero J."/>
            <person name="Ruiz-Herrera J."/>
            <person name="Ruiz-Vazquez R."/>
            <person name="Sanz C."/>
            <person name="Schackwitz W."/>
            <person name="Schmutz J."/>
            <person name="Shahriari M."/>
            <person name="Shelest E."/>
            <person name="Silva-Franco F."/>
            <person name="Soanes D."/>
            <person name="Syed K."/>
            <person name="Tagua V.G."/>
            <person name="Talbot N.J."/>
            <person name="Thon M."/>
            <person name="De vries R.P."/>
            <person name="Wiebenga A."/>
            <person name="Yadav J.S."/>
            <person name="Braun E.L."/>
            <person name="Baker S."/>
            <person name="Garre V."/>
            <person name="Horwitz B."/>
            <person name="Torres-Martinez S."/>
            <person name="Idnurm A."/>
            <person name="Herrera-Estrella A."/>
            <person name="Gabaldon T."/>
            <person name="Grigoriev I.V."/>
        </authorList>
    </citation>
    <scope>NUCLEOTIDE SEQUENCE [LARGE SCALE GENOMIC DNA]</scope>
    <source>
        <strain evidence="2">NRRL 1555(-)</strain>
    </source>
</reference>
<sequence>MNAQSVYKIGKYDDRILNKFLLGIDQVAMASELPYEVVSLIASHVENDSRLTGALVCKQWTEPFLNAHWYSFGIFQIIADRICDTSNLENIYLNNAHRVCELRLSDRSIIDMEYRPKLRQNYSGIKRLKYYEPNRRRSFTEIIDWSIWNFLSHLEIRFHCQSDIVLEDVFTSLSGSPHLIHLTLLHQYLLESSDIRNTVSWLDIELLHLKAPQLEYLNIDFAHIKISNYEVNNIRHVLPARTVTKAIFDNDKIDTSWVFYFALKYPNLHHLEFKNNGTIYGTREAYYEKTYEKDIRLLSTLDQFFPCLKNISLDPLNYNSWPFSIFYDTLRHFGVNVERAKIRVIHWDRAWTRSLHSCVEFSPKSLRVLWADFGHESVNPAYKGQIPSILPLYPCLVELHFMVVGGIEIDVMLDKCPSLRLLDIHFSSVRISEKPNHNPHPLQRLNLHNLRTATPIFKYLSFRCKQLLFMKLEHVEFEISESTKNREIFIEMPYTQLDTLILYSIGTYRGFVKHFVIKQEDNIDVSQLDLTNQQQPIRSSWYHICKGETKHFAWELGKREVEYAQRFFQDVTNFDSDENKIMGYSNISYSSSLKKDWKSDLKYGYFSLRVKSVKGYHLDKEELLEKSYSLPIMYLPSVQ</sequence>
<dbReference type="SUPFAM" id="SSF52047">
    <property type="entry name" value="RNI-like"/>
    <property type="match status" value="1"/>
</dbReference>
<gene>
    <name evidence="1" type="ORF">PHYBLDRAFT_171441</name>
</gene>
<dbReference type="InParanoid" id="A0A162WSN3"/>
<evidence type="ECO:0008006" key="3">
    <source>
        <dbReference type="Google" id="ProtNLM"/>
    </source>
</evidence>
<evidence type="ECO:0000313" key="1">
    <source>
        <dbReference type="EMBL" id="OAD70695.1"/>
    </source>
</evidence>
<dbReference type="Gene3D" id="3.80.10.10">
    <property type="entry name" value="Ribonuclease Inhibitor"/>
    <property type="match status" value="1"/>
</dbReference>
<dbReference type="RefSeq" id="XP_018288735.1">
    <property type="nucleotide sequence ID" value="XM_018436599.1"/>
</dbReference>